<dbReference type="PROSITE" id="PS50112">
    <property type="entry name" value="PAS"/>
    <property type="match status" value="1"/>
</dbReference>
<feature type="transmembrane region" description="Helical" evidence="2">
    <location>
        <begin position="1677"/>
        <end position="1699"/>
    </location>
</feature>
<sequence length="1969" mass="231637">MKKTKQYLKEYYVNSFFLLQFAYDRSQYVAILLLLVRQIQFISLIFTKIVTDDVLSFKSYFENSLIDTLITTTHYFRLVPLQFSLQSNNKTESTNAQNTTKTQNSNNKNDLELSVNYNFLIFQAIVNSYLIFYLLIRPILLQLLQKRKQIYKTLDLICSFLMKWYSYLLLIPFIQVSIYELFNDNVLILSWYCLISTSIISIFQTIHEFSYSFILKDFLAKRDSFENQLDLVIIYMFSIFYATSINSKIVLIAHSILTLYQIYSFIVRLYFYNRIIQCIFIVFRFCHLGLSLILLLFILAPALQNYCDIQLTLLVSLPILARFALIVRSLRVTSLLLRETDYSDPQILNLYIRNVFTLLRNLDMHDYTIIQKGVLYESIYENHYDQCARKQCFCHDLIRENGFSWEELHGHKYRDRFLTSYLTQIFSEFITDKTRLLKSSEEFHKLRFSFLSFLIEVVNVPTSSYVQVVSMINQLMKQSNIKEQMIFKSMEYKANQTFYNFFNNPSVFNQRLQLNKVMEFDDIYKELSMRIKTCILLLRDMYVMMMEDYINLNKLLDLGTKIIKFKELIYNDLMTLFQYNPNSQRAFEMSQIYSETLDLMKKKPKQYKIEAQFRARKIQIQKNYQNPEKEINLFSQEACVIYVSLLDPIGTIKRISQSTFRVFGMQAKECIGKNCNIFIPNEINKIHDEILNRFVEGGQLKVISAGEIKMFGVKKSGFIFPLKFRIRLDPSFSNDFGVSGFFQMSNSGSEHILFDLTGRITNISEKFFKFYFQDIFGESNFKKVRDLDIIKMLPLLGGYIEQIRDSNVDMQKFDFNTIFIYPLVKDKAKVFEYDQSYFFNSLTQFKNFSKTIKSRKCGFLSISFRIGRLSNSYTPLKIGFIQIEKHKKILDKYQCLEEIEILISNLKERKKYLDIANNILNENALDQQKSIMNNTNDKSVKSISLRQPSFFHKQAQEQSPQRKSIMMNFKKTLKTTMKEIESQQNGDSQLNDVMSKHTSKKAISQHNLDTYNNNVTENDIIYINLSKNSQQQYQSTTDNHMELNQTQNHLITTQNNLNMNSINNNDTVIHLETSFQHDNFTDQNKNNLTAFFKQTEFDIFDSYNFDEQRKKLGGLEQNQHGQYMIQDSVISPKKQNLLNQQNLKQRAAEKHSTSSEEKINSNKKTKDKEDSNDSKHNDLDFENKVIQANIATDKINRYKQKELKEQGTDQTFGAKQEKQNVNENNNNNGQNKNSEQQNNTNEIQIDLKSENSSSFLTDSDEFDDSDQEGSNNDKNKEQDQGLNYKFQSNIKTQLDVLKSFVDIPKGRKKNRKMTLEEIQLEVSSDSNMAGSQLKQFNDDIEGNRDIMNFINKQEVSSVNSGKTEFHSFKTMLRTGIQSKKTSKAMKSMLIAGYLAIAILISITTLFFVSIRNYFEEEIASYKLIVKGDETKKIFSSVITYSELLELHSMKILQTQLSDQKSLEYYNEKMFSVTKFREQIYKFQEEDQDIDFAKYLTQTYLATTLFNQRNMSSVVYFYQIYSLIITSENLYFYAKTEKEAFLRYVLENEENAYGVFEGITDQTLNQSNRIITQIDNILVLSLVSLEIICILTVIVSFPMFYFVQKQREEILKLFCTFQGNKLIEKIDQCFSYSQHNMLESIAIYGNMINKNEVNHNKRPNHPKKRTTSNSNNLKKYNISLIIATFVIFCLLSISPFTNYFTSQEFINEFDMNIQELQKIYQFRGLMPETYALNYLTIKAIAQQRTDYTQKLKLQLDKLSNITNQATKDLVGLNKYLQVQGRYDYNLYQSIVRQILDKEVCQTFKNNIQYSSNSTLFNLQNCLSVYNQIWSNGFIIGVKAIQEKFKEIRALLDIQDPQAFIQKIQAFDQNYDLNSFQELYYYCQSIPDLLGNFMITSSTNYYNERQNFLLQIFIFAFILNSCILLFVWQAFYKHLAKLMFQTKSILGVFSYDFIIDNPFIISYVKKEFTLT</sequence>
<dbReference type="InParanoid" id="Q22X55"/>
<dbReference type="Proteomes" id="UP000009168">
    <property type="component" value="Unassembled WGS sequence"/>
</dbReference>
<feature type="transmembrane region" description="Helical" evidence="2">
    <location>
        <begin position="186"/>
        <end position="206"/>
    </location>
</feature>
<feature type="transmembrane region" description="Helical" evidence="2">
    <location>
        <begin position="278"/>
        <end position="303"/>
    </location>
</feature>
<feature type="transmembrane region" description="Helical" evidence="2">
    <location>
        <begin position="1906"/>
        <end position="1929"/>
    </location>
</feature>
<dbReference type="PANTHER" id="PTHR31600:SF2">
    <property type="entry name" value="GAMETE ENRICHED GENE 10 PROTEIN-RELATED"/>
    <property type="match status" value="1"/>
</dbReference>
<dbReference type="HOGENOM" id="CLU_251206_0_0_1"/>
<dbReference type="PANTHER" id="PTHR31600">
    <property type="entry name" value="TINY MACROCYSTS PROTEIN B-RELATED"/>
    <property type="match status" value="1"/>
</dbReference>
<feature type="transmembrane region" description="Helical" evidence="2">
    <location>
        <begin position="1576"/>
        <end position="1602"/>
    </location>
</feature>
<evidence type="ECO:0000259" key="3">
    <source>
        <dbReference type="PROSITE" id="PS50112"/>
    </source>
</evidence>
<feature type="transmembrane region" description="Helical" evidence="2">
    <location>
        <begin position="156"/>
        <end position="174"/>
    </location>
</feature>
<dbReference type="KEGG" id="tet:TTHERM_00632980"/>
<keyword evidence="5" id="KW-1185">Reference proteome</keyword>
<keyword evidence="2" id="KW-0472">Membrane</keyword>
<keyword evidence="2" id="KW-1133">Transmembrane helix</keyword>
<feature type="transmembrane region" description="Helical" evidence="2">
    <location>
        <begin position="249"/>
        <end position="271"/>
    </location>
</feature>
<organism evidence="4 5">
    <name type="scientific">Tetrahymena thermophila (strain SB210)</name>
    <dbReference type="NCBI Taxonomy" id="312017"/>
    <lineage>
        <taxon>Eukaryota</taxon>
        <taxon>Sar</taxon>
        <taxon>Alveolata</taxon>
        <taxon>Ciliophora</taxon>
        <taxon>Intramacronucleata</taxon>
        <taxon>Oligohymenophorea</taxon>
        <taxon>Hymenostomatida</taxon>
        <taxon>Tetrahymenina</taxon>
        <taxon>Tetrahymenidae</taxon>
        <taxon>Tetrahymena</taxon>
    </lineage>
</organism>
<feature type="region of interest" description="Disordered" evidence="1">
    <location>
        <begin position="1142"/>
        <end position="1180"/>
    </location>
</feature>
<name>Q22X55_TETTS</name>
<dbReference type="RefSeq" id="XP_001010036.2">
    <property type="nucleotide sequence ID" value="XM_001010036.2"/>
</dbReference>
<gene>
    <name evidence="4" type="ORF">TTHERM_00632980</name>
</gene>
<evidence type="ECO:0000256" key="2">
    <source>
        <dbReference type="SAM" id="Phobius"/>
    </source>
</evidence>
<dbReference type="GeneID" id="7826191"/>
<accession>Q22X55</accession>
<evidence type="ECO:0000313" key="4">
    <source>
        <dbReference type="EMBL" id="EAR89791.2"/>
    </source>
</evidence>
<protein>
    <submittedName>
        <fullName evidence="4">Transmembrane protein, putative</fullName>
    </submittedName>
</protein>
<proteinExistence type="predicted"/>
<reference evidence="5" key="1">
    <citation type="journal article" date="2006" name="PLoS Biol.">
        <title>Macronuclear genome sequence of the ciliate Tetrahymena thermophila, a model eukaryote.</title>
        <authorList>
            <person name="Eisen J.A."/>
            <person name="Coyne R.S."/>
            <person name="Wu M."/>
            <person name="Wu D."/>
            <person name="Thiagarajan M."/>
            <person name="Wortman J.R."/>
            <person name="Badger J.H."/>
            <person name="Ren Q."/>
            <person name="Amedeo P."/>
            <person name="Jones K.M."/>
            <person name="Tallon L.J."/>
            <person name="Delcher A.L."/>
            <person name="Salzberg S.L."/>
            <person name="Silva J.C."/>
            <person name="Haas B.J."/>
            <person name="Majoros W.H."/>
            <person name="Farzad M."/>
            <person name="Carlton J.M."/>
            <person name="Smith R.K. Jr."/>
            <person name="Garg J."/>
            <person name="Pearlman R.E."/>
            <person name="Karrer K.M."/>
            <person name="Sun L."/>
            <person name="Manning G."/>
            <person name="Elde N.C."/>
            <person name="Turkewitz A.P."/>
            <person name="Asai D.J."/>
            <person name="Wilkes D.E."/>
            <person name="Wang Y."/>
            <person name="Cai H."/>
            <person name="Collins K."/>
            <person name="Stewart B.A."/>
            <person name="Lee S.R."/>
            <person name="Wilamowska K."/>
            <person name="Weinberg Z."/>
            <person name="Ruzzo W.L."/>
            <person name="Wloga D."/>
            <person name="Gaertig J."/>
            <person name="Frankel J."/>
            <person name="Tsao C.-C."/>
            <person name="Gorovsky M.A."/>
            <person name="Keeling P.J."/>
            <person name="Waller R.F."/>
            <person name="Patron N.J."/>
            <person name="Cherry J.M."/>
            <person name="Stover N.A."/>
            <person name="Krieger C.J."/>
            <person name="del Toro C."/>
            <person name="Ryder H.F."/>
            <person name="Williamson S.C."/>
            <person name="Barbeau R.A."/>
            <person name="Hamilton E.P."/>
            <person name="Orias E."/>
        </authorList>
    </citation>
    <scope>NUCLEOTIDE SEQUENCE [LARGE SCALE GENOMIC DNA]</scope>
    <source>
        <strain evidence="5">SB210</strain>
    </source>
</reference>
<feature type="transmembrane region" description="Helical" evidence="2">
    <location>
        <begin position="1388"/>
        <end position="1410"/>
    </location>
</feature>
<dbReference type="Gene3D" id="3.30.450.20">
    <property type="entry name" value="PAS domain"/>
    <property type="match status" value="1"/>
</dbReference>
<feature type="compositionally biased region" description="Low complexity" evidence="1">
    <location>
        <begin position="1221"/>
        <end position="1237"/>
    </location>
</feature>
<feature type="transmembrane region" description="Helical" evidence="2">
    <location>
        <begin position="117"/>
        <end position="136"/>
    </location>
</feature>
<evidence type="ECO:0000256" key="1">
    <source>
        <dbReference type="SAM" id="MobiDB-lite"/>
    </source>
</evidence>
<feature type="transmembrane region" description="Helical" evidence="2">
    <location>
        <begin position="227"/>
        <end position="243"/>
    </location>
</feature>
<dbReference type="OrthoDB" id="303417at2759"/>
<evidence type="ECO:0000313" key="5">
    <source>
        <dbReference type="Proteomes" id="UP000009168"/>
    </source>
</evidence>
<keyword evidence="2 4" id="KW-0812">Transmembrane</keyword>
<feature type="compositionally biased region" description="Basic and acidic residues" evidence="1">
    <location>
        <begin position="1146"/>
        <end position="1180"/>
    </location>
</feature>
<dbReference type="InterPro" id="IPR035965">
    <property type="entry name" value="PAS-like_dom_sf"/>
</dbReference>
<feature type="transmembrane region" description="Helical" evidence="2">
    <location>
        <begin position="28"/>
        <end position="50"/>
    </location>
</feature>
<feature type="domain" description="PAS" evidence="3">
    <location>
        <begin position="643"/>
        <end position="698"/>
    </location>
</feature>
<dbReference type="InterPro" id="IPR000014">
    <property type="entry name" value="PAS"/>
</dbReference>
<feature type="region of interest" description="Disordered" evidence="1">
    <location>
        <begin position="1203"/>
        <end position="1237"/>
    </location>
</feature>
<dbReference type="SUPFAM" id="SSF55785">
    <property type="entry name" value="PYP-like sensor domain (PAS domain)"/>
    <property type="match status" value="1"/>
</dbReference>
<feature type="compositionally biased region" description="Acidic residues" evidence="1">
    <location>
        <begin position="1258"/>
        <end position="1267"/>
    </location>
</feature>
<dbReference type="EMBL" id="GG662809">
    <property type="protein sequence ID" value="EAR89791.2"/>
    <property type="molecule type" value="Genomic_DNA"/>
</dbReference>
<feature type="region of interest" description="Disordered" evidence="1">
    <location>
        <begin position="1250"/>
        <end position="1280"/>
    </location>
</feature>
<dbReference type="InterPro" id="IPR052994">
    <property type="entry name" value="Tiny_macrocysts_regulators"/>
</dbReference>